<proteinExistence type="predicted"/>
<comment type="caution">
    <text evidence="1">The sequence shown here is derived from an EMBL/GenBank/DDBJ whole genome shotgun (WGS) entry which is preliminary data.</text>
</comment>
<sequence>MPRTAADAPRTTPGPLNGQLHALDLDRAAAPLRAILDDLSSRLIADVEMLLTRTAGLAPDELVSLLADALPTMADPVAGAATDFTLSWYENLAPNQRYQPEPPAGHGMPDPAQLAATAGWAVRSPSIGATPTERLTGAATRWVHDAARETVSHNASREGVRYMRHAAAGACAFCRLGATRGAIFKSAAAAIKGHDNCHCVAIPQRPGTRLVLPERYDAWERQYEDATVSLREQGRPVDLRNVLSAMRASEGVG</sequence>
<dbReference type="EMBL" id="LZLS01000091">
    <property type="protein sequence ID" value="OBK27697.1"/>
    <property type="molecule type" value="Genomic_DNA"/>
</dbReference>
<organism evidence="1 2">
    <name type="scientific">Mycobacterium asiaticum</name>
    <dbReference type="NCBI Taxonomy" id="1790"/>
    <lineage>
        <taxon>Bacteria</taxon>
        <taxon>Bacillati</taxon>
        <taxon>Actinomycetota</taxon>
        <taxon>Actinomycetes</taxon>
        <taxon>Mycobacteriales</taxon>
        <taxon>Mycobacteriaceae</taxon>
        <taxon>Mycobacterium</taxon>
    </lineage>
</organism>
<evidence type="ECO:0000313" key="2">
    <source>
        <dbReference type="Proteomes" id="UP000093928"/>
    </source>
</evidence>
<dbReference type="InterPro" id="IPR057369">
    <property type="entry name" value="VG15"/>
</dbReference>
<dbReference type="Proteomes" id="UP000093928">
    <property type="component" value="Unassembled WGS sequence"/>
</dbReference>
<gene>
    <name evidence="1" type="ORF">A5634_22275</name>
</gene>
<dbReference type="RefSeq" id="WP_155769459.1">
    <property type="nucleotide sequence ID" value="NZ_LZLS01000091.1"/>
</dbReference>
<dbReference type="Pfam" id="PF25310">
    <property type="entry name" value="VG15"/>
    <property type="match status" value="1"/>
</dbReference>
<name>A0A1A3P533_MYCAS</name>
<reference evidence="1 2" key="1">
    <citation type="submission" date="2016-06" db="EMBL/GenBank/DDBJ databases">
        <authorList>
            <person name="Kjaerup R.B."/>
            <person name="Dalgaard T.S."/>
            <person name="Juul-Madsen H.R."/>
        </authorList>
    </citation>
    <scope>NUCLEOTIDE SEQUENCE [LARGE SCALE GENOMIC DNA]</scope>
    <source>
        <strain evidence="1 2">1165133.8</strain>
    </source>
</reference>
<accession>A0A1A3P533</accession>
<dbReference type="AlphaFoldDB" id="A0A1A3P533"/>
<evidence type="ECO:0000313" key="1">
    <source>
        <dbReference type="EMBL" id="OBK27697.1"/>
    </source>
</evidence>
<dbReference type="OrthoDB" id="3194844at2"/>
<protein>
    <submittedName>
        <fullName evidence="1">Uncharacterized protein</fullName>
    </submittedName>
</protein>